<dbReference type="GO" id="GO:0008800">
    <property type="term" value="F:beta-lactamase activity"/>
    <property type="evidence" value="ECO:0007669"/>
    <property type="project" value="UniProtKB-EC"/>
</dbReference>
<evidence type="ECO:0000259" key="7">
    <source>
        <dbReference type="PROSITE" id="PS51178"/>
    </source>
</evidence>
<accession>A0A7V5P1H2</accession>
<dbReference type="CDD" id="cd06575">
    <property type="entry name" value="PASTA_Pbp2x-like_2"/>
    <property type="match status" value="1"/>
</dbReference>
<evidence type="ECO:0000256" key="5">
    <source>
        <dbReference type="ARBA" id="ARBA00022801"/>
    </source>
</evidence>
<evidence type="ECO:0000256" key="6">
    <source>
        <dbReference type="ARBA" id="ARBA00023251"/>
    </source>
</evidence>
<dbReference type="GO" id="GO:0005886">
    <property type="term" value="C:plasma membrane"/>
    <property type="evidence" value="ECO:0007669"/>
    <property type="project" value="TreeGrafter"/>
</dbReference>
<dbReference type="PANTHER" id="PTHR30627:SF6">
    <property type="entry name" value="BETA-LACTAMASE YBXI-RELATED"/>
    <property type="match status" value="1"/>
</dbReference>
<keyword evidence="4" id="KW-0732">Signal</keyword>
<dbReference type="EC" id="3.5.2.6" evidence="3"/>
<dbReference type="Proteomes" id="UP000886101">
    <property type="component" value="Unassembled WGS sequence"/>
</dbReference>
<dbReference type="PROSITE" id="PS51178">
    <property type="entry name" value="PASTA"/>
    <property type="match status" value="1"/>
</dbReference>
<evidence type="ECO:0000256" key="4">
    <source>
        <dbReference type="ARBA" id="ARBA00022729"/>
    </source>
</evidence>
<dbReference type="SUPFAM" id="SSF56519">
    <property type="entry name" value="Penicillin binding protein dimerisation domain"/>
    <property type="match status" value="1"/>
</dbReference>
<dbReference type="GO" id="GO:0008658">
    <property type="term" value="F:penicillin binding"/>
    <property type="evidence" value="ECO:0007669"/>
    <property type="project" value="InterPro"/>
</dbReference>
<evidence type="ECO:0000256" key="2">
    <source>
        <dbReference type="ARBA" id="ARBA00007898"/>
    </source>
</evidence>
<dbReference type="InterPro" id="IPR012338">
    <property type="entry name" value="Beta-lactam/transpept-like"/>
</dbReference>
<sequence length="455" mass="50045">MKRVLFLILVFFCGAAFLGVGSGGSRPLSKQQELGASTLKGRVYDAERRLLAYSEEKKGFILLPQVFQPSRENLSRLAAFTGKSREELTLLLATAEAPVFLGAPAKESPQLKGLLWQSYTERQYPYGPLFASFLGTAEKEGPLEAYYQKILAREGSFLRTAVKVEFQKALSRDLLRALKRLHARAGCAVVLDLSSGRIKALVGKGAEDLLLAPELRLSWVGSPFEEAYYDSMYEGLTSFLRALGFGEPTGVDLPGENPGIMPPEVSSLEEVRPSLLQTVRALAALRTGKIVSPKLGVEAGLSRKEKYLINVETEELEDLVPREKGGVWWYGGSRKAGVFLMIGLWPRKDPTLAFGLYAKGVRAWGLPCYYTRFIPQAVKVMAADLKSPSGRPKRAARSHRARMPNLHGLTLKAALEKLVPLGLEVHFSGFGVTVKQWPAPGTPLKGIKDCRLVLR</sequence>
<protein>
    <recommendedName>
        <fullName evidence="3">beta-lactamase</fullName>
        <ecNumber evidence="3">3.5.2.6</ecNumber>
    </recommendedName>
</protein>
<dbReference type="InterPro" id="IPR050515">
    <property type="entry name" value="Beta-lactam/transpept"/>
</dbReference>
<evidence type="ECO:0000256" key="1">
    <source>
        <dbReference type="ARBA" id="ARBA00001526"/>
    </source>
</evidence>
<feature type="domain" description="PASTA" evidence="7">
    <location>
        <begin position="397"/>
        <end position="455"/>
    </location>
</feature>
<dbReference type="Gene3D" id="3.90.1310.10">
    <property type="entry name" value="Penicillin-binding protein 2a (Domain 2)"/>
    <property type="match status" value="1"/>
</dbReference>
<evidence type="ECO:0000256" key="3">
    <source>
        <dbReference type="ARBA" id="ARBA00012865"/>
    </source>
</evidence>
<dbReference type="AlphaFoldDB" id="A0A7V5P1H2"/>
<dbReference type="GO" id="GO:0071555">
    <property type="term" value="P:cell wall organization"/>
    <property type="evidence" value="ECO:0007669"/>
    <property type="project" value="TreeGrafter"/>
</dbReference>
<dbReference type="PANTHER" id="PTHR30627">
    <property type="entry name" value="PEPTIDOGLYCAN D,D-TRANSPEPTIDASE"/>
    <property type="match status" value="1"/>
</dbReference>
<comment type="similarity">
    <text evidence="2">Belongs to the class-D beta-lactamase family.</text>
</comment>
<dbReference type="Gene3D" id="3.40.710.10">
    <property type="entry name" value="DD-peptidase/beta-lactamase superfamily"/>
    <property type="match status" value="1"/>
</dbReference>
<name>A0A7V5P1H2_9BACT</name>
<dbReference type="InterPro" id="IPR001460">
    <property type="entry name" value="PCN-bd_Tpept"/>
</dbReference>
<dbReference type="SUPFAM" id="SSF54184">
    <property type="entry name" value="Penicillin-binding protein 2x (pbp-2x), c-terminal domain"/>
    <property type="match status" value="1"/>
</dbReference>
<dbReference type="GO" id="GO:0046677">
    <property type="term" value="P:response to antibiotic"/>
    <property type="evidence" value="ECO:0007669"/>
    <property type="project" value="UniProtKB-KW"/>
</dbReference>
<dbReference type="SUPFAM" id="SSF56601">
    <property type="entry name" value="beta-lactamase/transpeptidase-like"/>
    <property type="match status" value="1"/>
</dbReference>
<organism evidence="8">
    <name type="scientific">Thermodesulfatator atlanticus</name>
    <dbReference type="NCBI Taxonomy" id="501497"/>
    <lineage>
        <taxon>Bacteria</taxon>
        <taxon>Pseudomonadati</taxon>
        <taxon>Thermodesulfobacteriota</taxon>
        <taxon>Thermodesulfobacteria</taxon>
        <taxon>Thermodesulfobacteriales</taxon>
        <taxon>Thermodesulfatatoraceae</taxon>
        <taxon>Thermodesulfatator</taxon>
    </lineage>
</organism>
<evidence type="ECO:0000313" key="8">
    <source>
        <dbReference type="EMBL" id="HHI98060.1"/>
    </source>
</evidence>
<proteinExistence type="inferred from homology"/>
<keyword evidence="5" id="KW-0378">Hydrolase</keyword>
<comment type="catalytic activity">
    <reaction evidence="1">
        <text>a beta-lactam + H2O = a substituted beta-amino acid</text>
        <dbReference type="Rhea" id="RHEA:20401"/>
        <dbReference type="ChEBI" id="CHEBI:15377"/>
        <dbReference type="ChEBI" id="CHEBI:35627"/>
        <dbReference type="ChEBI" id="CHEBI:140347"/>
        <dbReference type="EC" id="3.5.2.6"/>
    </reaction>
</comment>
<dbReference type="InterPro" id="IPR005543">
    <property type="entry name" value="PASTA_dom"/>
</dbReference>
<dbReference type="EMBL" id="DROK01000277">
    <property type="protein sequence ID" value="HHI98060.1"/>
    <property type="molecule type" value="Genomic_DNA"/>
</dbReference>
<dbReference type="Pfam" id="PF00905">
    <property type="entry name" value="Transpeptidase"/>
    <property type="match status" value="1"/>
</dbReference>
<keyword evidence="6" id="KW-0046">Antibiotic resistance</keyword>
<comment type="caution">
    <text evidence="8">The sequence shown here is derived from an EMBL/GenBank/DDBJ whole genome shotgun (WGS) entry which is preliminary data.</text>
</comment>
<gene>
    <name evidence="8" type="ORF">ENJ96_09455</name>
</gene>
<reference evidence="8" key="1">
    <citation type="journal article" date="2020" name="mSystems">
        <title>Genome- and Community-Level Interaction Insights into Carbon Utilization and Element Cycling Functions of Hydrothermarchaeota in Hydrothermal Sediment.</title>
        <authorList>
            <person name="Zhou Z."/>
            <person name="Liu Y."/>
            <person name="Xu W."/>
            <person name="Pan J."/>
            <person name="Luo Z.H."/>
            <person name="Li M."/>
        </authorList>
    </citation>
    <scope>NUCLEOTIDE SEQUENCE [LARGE SCALE GENOMIC DNA]</scope>
    <source>
        <strain evidence="8">HyVt-533</strain>
    </source>
</reference>
<dbReference type="InterPro" id="IPR036138">
    <property type="entry name" value="PBP_dimer_sf"/>
</dbReference>